<gene>
    <name evidence="4" type="ORF">Ddye_015555</name>
</gene>
<proteinExistence type="inferred from homology"/>
<dbReference type="GO" id="GO:0003735">
    <property type="term" value="F:structural constituent of ribosome"/>
    <property type="evidence" value="ECO:0007669"/>
    <property type="project" value="InterPro"/>
</dbReference>
<keyword evidence="5" id="KW-1185">Reference proteome</keyword>
<organism evidence="4 5">
    <name type="scientific">Dipteronia dyeriana</name>
    <dbReference type="NCBI Taxonomy" id="168575"/>
    <lineage>
        <taxon>Eukaryota</taxon>
        <taxon>Viridiplantae</taxon>
        <taxon>Streptophyta</taxon>
        <taxon>Embryophyta</taxon>
        <taxon>Tracheophyta</taxon>
        <taxon>Spermatophyta</taxon>
        <taxon>Magnoliopsida</taxon>
        <taxon>eudicotyledons</taxon>
        <taxon>Gunneridae</taxon>
        <taxon>Pentapetalae</taxon>
        <taxon>rosids</taxon>
        <taxon>malvids</taxon>
        <taxon>Sapindales</taxon>
        <taxon>Sapindaceae</taxon>
        <taxon>Hippocastanoideae</taxon>
        <taxon>Acereae</taxon>
        <taxon>Dipteronia</taxon>
    </lineage>
</organism>
<comment type="caution">
    <text evidence="4">The sequence shown here is derived from an EMBL/GenBank/DDBJ whole genome shotgun (WGS) entry which is preliminary data.</text>
</comment>
<evidence type="ECO:0000313" key="4">
    <source>
        <dbReference type="EMBL" id="KAK2648066.1"/>
    </source>
</evidence>
<reference evidence="4" key="1">
    <citation type="journal article" date="2023" name="Plant J.">
        <title>Genome sequences and population genomics provide insights into the demographic history, inbreeding, and mutation load of two 'living fossil' tree species of Dipteronia.</title>
        <authorList>
            <person name="Feng Y."/>
            <person name="Comes H.P."/>
            <person name="Chen J."/>
            <person name="Zhu S."/>
            <person name="Lu R."/>
            <person name="Zhang X."/>
            <person name="Li P."/>
            <person name="Qiu J."/>
            <person name="Olsen K.M."/>
            <person name="Qiu Y."/>
        </authorList>
    </citation>
    <scope>NUCLEOTIDE SEQUENCE</scope>
    <source>
        <strain evidence="4">KIB01</strain>
    </source>
</reference>
<dbReference type="GO" id="GO:0006412">
    <property type="term" value="P:translation"/>
    <property type="evidence" value="ECO:0007669"/>
    <property type="project" value="InterPro"/>
</dbReference>
<accession>A0AAD9U5U7</accession>
<dbReference type="PANTHER" id="PTHR21109">
    <property type="entry name" value="MITOCHONDRIAL 28S RIBOSOMAL PROTEIN S21"/>
    <property type="match status" value="1"/>
</dbReference>
<evidence type="ECO:0000256" key="1">
    <source>
        <dbReference type="ARBA" id="ARBA00006640"/>
    </source>
</evidence>
<dbReference type="PANTHER" id="PTHR21109:SF0">
    <property type="entry name" value="SMALL RIBOSOMAL SUBUNIT PROTEIN BS21M"/>
    <property type="match status" value="1"/>
</dbReference>
<sequence>MRFYSIQRFCLIRKRFGIIPVLFLAYSSRSPLSNLLSSLSLVHSPSPPNLAALSEPTSLQLSRSTATRLAPLVMTRVPKTSADGDITSVVWPSLANANIFNFFNVQIKVADEEPEEIIFNRVRRSVLRAGIL</sequence>
<evidence type="ECO:0000256" key="3">
    <source>
        <dbReference type="ARBA" id="ARBA00023274"/>
    </source>
</evidence>
<evidence type="ECO:0000256" key="2">
    <source>
        <dbReference type="ARBA" id="ARBA00022980"/>
    </source>
</evidence>
<keyword evidence="2" id="KW-0689">Ribosomal protein</keyword>
<dbReference type="GO" id="GO:0005840">
    <property type="term" value="C:ribosome"/>
    <property type="evidence" value="ECO:0007669"/>
    <property type="project" value="UniProtKB-KW"/>
</dbReference>
<dbReference type="EMBL" id="JANJYI010000005">
    <property type="protein sequence ID" value="KAK2648066.1"/>
    <property type="molecule type" value="Genomic_DNA"/>
</dbReference>
<dbReference type="AlphaFoldDB" id="A0AAD9U5U7"/>
<evidence type="ECO:0000313" key="5">
    <source>
        <dbReference type="Proteomes" id="UP001280121"/>
    </source>
</evidence>
<dbReference type="Proteomes" id="UP001280121">
    <property type="component" value="Unassembled WGS sequence"/>
</dbReference>
<dbReference type="GO" id="GO:1990904">
    <property type="term" value="C:ribonucleoprotein complex"/>
    <property type="evidence" value="ECO:0007669"/>
    <property type="project" value="UniProtKB-KW"/>
</dbReference>
<keyword evidence="3" id="KW-0687">Ribonucleoprotein</keyword>
<comment type="similarity">
    <text evidence="1">Belongs to the bacterial ribosomal protein bS21 family.</text>
</comment>
<name>A0AAD9U5U7_9ROSI</name>
<protein>
    <submittedName>
        <fullName evidence="4">Uncharacterized protein</fullName>
    </submittedName>
</protein>
<dbReference type="InterPro" id="IPR001911">
    <property type="entry name" value="Ribosomal_bS21"/>
</dbReference>